<evidence type="ECO:0000313" key="3">
    <source>
        <dbReference type="Proteomes" id="UP000029264"/>
    </source>
</evidence>
<protein>
    <submittedName>
        <fullName evidence="2">Uncharacterized protein</fullName>
    </submittedName>
</protein>
<dbReference type="RefSeq" id="WP_037439953.1">
    <property type="nucleotide sequence ID" value="NZ_JPEO01000002.1"/>
</dbReference>
<name>A0A094JKP3_9GAMM</name>
<dbReference type="AlphaFoldDB" id="A0A094JKP3"/>
<accession>A0A094JKP3</accession>
<dbReference type="EMBL" id="JPEO01000002">
    <property type="protein sequence ID" value="KFZ38629.1"/>
    <property type="molecule type" value="Genomic_DNA"/>
</dbReference>
<reference evidence="2 3" key="1">
    <citation type="submission" date="2014-06" db="EMBL/GenBank/DDBJ databases">
        <title>Shewanella sp. YQH10.</title>
        <authorList>
            <person name="Liu Y."/>
            <person name="Zeng R."/>
        </authorList>
    </citation>
    <scope>NUCLEOTIDE SEQUENCE [LARGE SCALE GENOMIC DNA]</scope>
    <source>
        <strain evidence="2 3">YQH10</strain>
    </source>
</reference>
<feature type="compositionally biased region" description="Low complexity" evidence="1">
    <location>
        <begin position="72"/>
        <end position="86"/>
    </location>
</feature>
<gene>
    <name evidence="2" type="ORF">HR45_04175</name>
</gene>
<comment type="caution">
    <text evidence="2">The sequence shown here is derived from an EMBL/GenBank/DDBJ whole genome shotgun (WGS) entry which is preliminary data.</text>
</comment>
<keyword evidence="3" id="KW-1185">Reference proteome</keyword>
<evidence type="ECO:0000256" key="1">
    <source>
        <dbReference type="SAM" id="MobiDB-lite"/>
    </source>
</evidence>
<dbReference type="eggNOG" id="ENOG50331S5">
    <property type="taxonomic scope" value="Bacteria"/>
</dbReference>
<dbReference type="Proteomes" id="UP000029264">
    <property type="component" value="Unassembled WGS sequence"/>
</dbReference>
<evidence type="ECO:0000313" key="2">
    <source>
        <dbReference type="EMBL" id="KFZ38629.1"/>
    </source>
</evidence>
<organism evidence="2 3">
    <name type="scientific">Shewanella mangrovi</name>
    <dbReference type="NCBI Taxonomy" id="1515746"/>
    <lineage>
        <taxon>Bacteria</taxon>
        <taxon>Pseudomonadati</taxon>
        <taxon>Pseudomonadota</taxon>
        <taxon>Gammaproteobacteria</taxon>
        <taxon>Alteromonadales</taxon>
        <taxon>Shewanellaceae</taxon>
        <taxon>Shewanella</taxon>
    </lineage>
</organism>
<sequence length="111" mass="11819">MTKLTKEDVISQLEAALSKRDGKAVSIEQSGSWYKIDGGKSMRFAELESMLAELGTNEAPAATPKAAEKKAATAAPAKKAATTSSAQGKTPKQLWREKLAKNPGSRLPRGF</sequence>
<proteinExistence type="predicted"/>
<feature type="region of interest" description="Disordered" evidence="1">
    <location>
        <begin position="58"/>
        <end position="111"/>
    </location>
</feature>
<dbReference type="OrthoDB" id="5772010at2"/>